<dbReference type="RefSeq" id="WP_044215800.1">
    <property type="nucleotide sequence ID" value="NZ_JBKAGJ010000048.1"/>
</dbReference>
<evidence type="ECO:0000313" key="1">
    <source>
        <dbReference type="EMBL" id="KGE89650.1"/>
    </source>
</evidence>
<accession>A0A098SBY3</accession>
<dbReference type="PROSITE" id="PS51257">
    <property type="entry name" value="PROKAR_LIPOPROTEIN"/>
    <property type="match status" value="1"/>
</dbReference>
<evidence type="ECO:0000313" key="2">
    <source>
        <dbReference type="Proteomes" id="UP000029736"/>
    </source>
</evidence>
<name>A0A098SBY3_9BACT</name>
<dbReference type="Proteomes" id="UP000029736">
    <property type="component" value="Unassembled WGS sequence"/>
</dbReference>
<comment type="caution">
    <text evidence="1">The sequence shown here is derived from an EMBL/GenBank/DDBJ whole genome shotgun (WGS) entry which is preliminary data.</text>
</comment>
<protein>
    <submittedName>
        <fullName evidence="1">Uncharacterized protein</fullName>
    </submittedName>
</protein>
<sequence length="411" mass="46973">MKTPILLGIVATALFLFSCKKDSISEADLSGPQTTYINSISNYYENWDSDLESTDGILQFKSWDHFSTTNEEILLMSFEEVKDFENRFGFYSQRSILKDIISAEEELTEEFYAPYSHLSDDEIYALNLEEPKSQLYREAVENNLITVEEDSREAHIYHLSVVDGTAAPLINAEGFVMVADTLWQYTSSQIKFCASCTISERAILNEASTTDHDLGIVTFTIKTINRDNCSWDGNLNKGWNSTGNKRRARFERHGYSSTSDNCDNCFMIVKYYLHNEAQRKRWGKWKYRNSYKPWFRWDGTWSGNGNFWYCTNDPGAPPSFQNFTFPLTGFSVPIGVTNTPMSNRRYSGNNDTAVKLHPHSDGQWPPPPNSYPPYNASKCWGSCLDVYNISIDGKLVESYSNPVTTYQLTDG</sequence>
<dbReference type="EMBL" id="JPOS01000003">
    <property type="protein sequence ID" value="KGE89650.1"/>
    <property type="molecule type" value="Genomic_DNA"/>
</dbReference>
<gene>
    <name evidence="1" type="ORF">IX84_01025</name>
</gene>
<organism evidence="1 2">
    <name type="scientific">Phaeodactylibacter xiamenensis</name>
    <dbReference type="NCBI Taxonomy" id="1524460"/>
    <lineage>
        <taxon>Bacteria</taxon>
        <taxon>Pseudomonadati</taxon>
        <taxon>Bacteroidota</taxon>
        <taxon>Saprospiria</taxon>
        <taxon>Saprospirales</taxon>
        <taxon>Haliscomenobacteraceae</taxon>
        <taxon>Phaeodactylibacter</taxon>
    </lineage>
</organism>
<reference evidence="1 2" key="1">
    <citation type="journal article" date="2014" name="Int. J. Syst. Evol. Microbiol.">
        <title>Phaeodactylibacter xiamenensis gen. nov., sp. nov., a member of the family Saprospiraceae isolated from the marine alga Phaeodactylum tricornutum.</title>
        <authorList>
            <person name="Chen Z.Jr."/>
            <person name="Lei X."/>
            <person name="Lai Q."/>
            <person name="Li Y."/>
            <person name="Zhang B."/>
            <person name="Zhang J."/>
            <person name="Zhang H."/>
            <person name="Yang L."/>
            <person name="Zheng W."/>
            <person name="Tian Y."/>
            <person name="Yu Z."/>
            <person name="Xu H.Jr."/>
            <person name="Zheng T."/>
        </authorList>
    </citation>
    <scope>NUCLEOTIDE SEQUENCE [LARGE SCALE GENOMIC DNA]</scope>
    <source>
        <strain evidence="1 2">KD52</strain>
    </source>
</reference>
<keyword evidence="2" id="KW-1185">Reference proteome</keyword>
<proteinExistence type="predicted"/>
<dbReference type="AlphaFoldDB" id="A0A098SBY3"/>
<dbReference type="STRING" id="1524460.IX84_01025"/>